<protein>
    <recommendedName>
        <fullName evidence="1">PB1-like domain-containing protein</fullName>
    </recommendedName>
</protein>
<evidence type="ECO:0000313" key="3">
    <source>
        <dbReference type="Proteomes" id="UP001177003"/>
    </source>
</evidence>
<dbReference type="Pfam" id="PF26130">
    <property type="entry name" value="PB1-like"/>
    <property type="match status" value="1"/>
</dbReference>
<evidence type="ECO:0000259" key="1">
    <source>
        <dbReference type="Pfam" id="PF26130"/>
    </source>
</evidence>
<organism evidence="2 3">
    <name type="scientific">Lactuca saligna</name>
    <name type="common">Willowleaf lettuce</name>
    <dbReference type="NCBI Taxonomy" id="75948"/>
    <lineage>
        <taxon>Eukaryota</taxon>
        <taxon>Viridiplantae</taxon>
        <taxon>Streptophyta</taxon>
        <taxon>Embryophyta</taxon>
        <taxon>Tracheophyta</taxon>
        <taxon>Spermatophyta</taxon>
        <taxon>Magnoliopsida</taxon>
        <taxon>eudicotyledons</taxon>
        <taxon>Gunneridae</taxon>
        <taxon>Pentapetalae</taxon>
        <taxon>asterids</taxon>
        <taxon>campanulids</taxon>
        <taxon>Asterales</taxon>
        <taxon>Asteraceae</taxon>
        <taxon>Cichorioideae</taxon>
        <taxon>Cichorieae</taxon>
        <taxon>Lactucinae</taxon>
        <taxon>Lactuca</taxon>
    </lineage>
</organism>
<keyword evidence="3" id="KW-1185">Reference proteome</keyword>
<proteinExistence type="predicted"/>
<dbReference type="EMBL" id="OX465083">
    <property type="protein sequence ID" value="CAI9292676.1"/>
    <property type="molecule type" value="Genomic_DNA"/>
</dbReference>
<accession>A0AA36EDQ2</accession>
<reference evidence="2" key="1">
    <citation type="submission" date="2023-04" db="EMBL/GenBank/DDBJ databases">
        <authorList>
            <person name="Vijverberg K."/>
            <person name="Xiong W."/>
            <person name="Schranz E."/>
        </authorList>
    </citation>
    <scope>NUCLEOTIDE SEQUENCE</scope>
</reference>
<feature type="domain" description="PB1-like" evidence="1">
    <location>
        <begin position="17"/>
        <end position="64"/>
    </location>
</feature>
<evidence type="ECO:0000313" key="2">
    <source>
        <dbReference type="EMBL" id="CAI9292676.1"/>
    </source>
</evidence>
<name>A0AA36EDQ2_LACSI</name>
<dbReference type="Proteomes" id="UP001177003">
    <property type="component" value="Chromosome 7"/>
</dbReference>
<sequence length="144" mass="16505">MDEIDLHEAYSGHPTVFSIKLHYSGEFTKFPSRKYVKGKVKYIDLLDSDTFYVHDTDEIMEELHQVEEAPTVKFDLNGPDVDEFDLNGVNVGVDKGGGDSQELSDSDDSDFLIDEDKIIDEPEVDMKEYFLHIDKDLEWIGNHS</sequence>
<dbReference type="AlphaFoldDB" id="A0AA36EDQ2"/>
<dbReference type="InterPro" id="IPR058594">
    <property type="entry name" value="PB1-like_dom_pln"/>
</dbReference>
<gene>
    <name evidence="2" type="ORF">LSALG_LOCUS31731</name>
</gene>